<dbReference type="Proteomes" id="UP000281406">
    <property type="component" value="Unassembled WGS sequence"/>
</dbReference>
<keyword evidence="2" id="KW-1185">Reference proteome</keyword>
<accession>A0A3N0XVN8</accession>
<evidence type="ECO:0000313" key="1">
    <source>
        <dbReference type="EMBL" id="ROJ70169.1"/>
    </source>
</evidence>
<comment type="caution">
    <text evidence="1">The sequence shown here is derived from an EMBL/GenBank/DDBJ whole genome shotgun (WGS) entry which is preliminary data.</text>
</comment>
<organism evidence="1 2">
    <name type="scientific">Anabarilius grahami</name>
    <name type="common">Kanglang fish</name>
    <name type="synonym">Barilius grahami</name>
    <dbReference type="NCBI Taxonomy" id="495550"/>
    <lineage>
        <taxon>Eukaryota</taxon>
        <taxon>Metazoa</taxon>
        <taxon>Chordata</taxon>
        <taxon>Craniata</taxon>
        <taxon>Vertebrata</taxon>
        <taxon>Euteleostomi</taxon>
        <taxon>Actinopterygii</taxon>
        <taxon>Neopterygii</taxon>
        <taxon>Teleostei</taxon>
        <taxon>Ostariophysi</taxon>
        <taxon>Cypriniformes</taxon>
        <taxon>Xenocyprididae</taxon>
        <taxon>Xenocypridinae</taxon>
        <taxon>Xenocypridinae incertae sedis</taxon>
        <taxon>Anabarilius</taxon>
    </lineage>
</organism>
<protein>
    <submittedName>
        <fullName evidence="1">Uncharacterized protein</fullName>
    </submittedName>
</protein>
<name>A0A3N0XVN8_ANAGA</name>
<reference evidence="1 2" key="1">
    <citation type="submission" date="2018-10" db="EMBL/GenBank/DDBJ databases">
        <title>Genome assembly for a Yunnan-Guizhou Plateau 3E fish, Anabarilius grahami (Regan), and its evolutionary and genetic applications.</title>
        <authorList>
            <person name="Jiang W."/>
        </authorList>
    </citation>
    <scope>NUCLEOTIDE SEQUENCE [LARGE SCALE GENOMIC DNA]</scope>
    <source>
        <strain evidence="1">AG-KIZ</strain>
        <tissue evidence="1">Muscle</tissue>
    </source>
</reference>
<dbReference type="AlphaFoldDB" id="A0A3N0XVN8"/>
<gene>
    <name evidence="1" type="ORF">DPX16_13890</name>
</gene>
<dbReference type="OrthoDB" id="8948664at2759"/>
<dbReference type="EMBL" id="RJVU01059636">
    <property type="protein sequence ID" value="ROJ70169.1"/>
    <property type="molecule type" value="Genomic_DNA"/>
</dbReference>
<evidence type="ECO:0000313" key="2">
    <source>
        <dbReference type="Proteomes" id="UP000281406"/>
    </source>
</evidence>
<proteinExistence type="predicted"/>
<sequence length="103" mass="11653">MCRKSVSCSMKQNAEYDELVELMTRATAKLSLEWSGLKHETASSRLNERYLRSHKCTAPASLPFLPDLHTEVSASWEHPFSARVAHSASNYSYVEGLNEWGSF</sequence>